<gene>
    <name evidence="3" type="ORF">RFV38_06570</name>
</gene>
<keyword evidence="4" id="KW-1185">Reference proteome</keyword>
<dbReference type="PANTHER" id="PTHR30349:SF82">
    <property type="entry name" value="INTEGRASE_RECOMBINASE YOEC-RELATED"/>
    <property type="match status" value="1"/>
</dbReference>
<dbReference type="PROSITE" id="PS51898">
    <property type="entry name" value="TYR_RECOMBINASE"/>
    <property type="match status" value="1"/>
</dbReference>
<evidence type="ECO:0000313" key="4">
    <source>
        <dbReference type="Proteomes" id="UP001279681"/>
    </source>
</evidence>
<keyword evidence="1" id="KW-0233">DNA recombination</keyword>
<dbReference type="InterPro" id="IPR050090">
    <property type="entry name" value="Tyrosine_recombinase_XerCD"/>
</dbReference>
<dbReference type="InterPro" id="IPR011010">
    <property type="entry name" value="DNA_brk_join_enz"/>
</dbReference>
<comment type="caution">
    <text evidence="3">The sequence shown here is derived from an EMBL/GenBank/DDBJ whole genome shotgun (WGS) entry which is preliminary data.</text>
</comment>
<protein>
    <submittedName>
        <fullName evidence="3">Tyrosine-type recombinase/integrase</fullName>
    </submittedName>
</protein>
<dbReference type="PANTHER" id="PTHR30349">
    <property type="entry name" value="PHAGE INTEGRASE-RELATED"/>
    <property type="match status" value="1"/>
</dbReference>
<dbReference type="EMBL" id="JAVIKH010000007">
    <property type="protein sequence ID" value="MDX8336156.1"/>
    <property type="molecule type" value="Genomic_DNA"/>
</dbReference>
<accession>A0ABU4WC73</accession>
<dbReference type="RefSeq" id="WP_320313560.1">
    <property type="nucleotide sequence ID" value="NZ_JAVIKH010000007.1"/>
</dbReference>
<organism evidence="3 4">
    <name type="scientific">Candidatus Cetobacterium colombiensis</name>
    <dbReference type="NCBI Taxonomy" id="3073100"/>
    <lineage>
        <taxon>Bacteria</taxon>
        <taxon>Fusobacteriati</taxon>
        <taxon>Fusobacteriota</taxon>
        <taxon>Fusobacteriia</taxon>
        <taxon>Fusobacteriales</taxon>
        <taxon>Fusobacteriaceae</taxon>
        <taxon>Cetobacterium</taxon>
    </lineage>
</organism>
<dbReference type="Gene3D" id="1.10.443.10">
    <property type="entry name" value="Intergrase catalytic core"/>
    <property type="match status" value="1"/>
</dbReference>
<proteinExistence type="predicted"/>
<name>A0ABU4WC73_9FUSO</name>
<feature type="domain" description="Tyr recombinase" evidence="2">
    <location>
        <begin position="3"/>
        <end position="174"/>
    </location>
</feature>
<evidence type="ECO:0000256" key="1">
    <source>
        <dbReference type="ARBA" id="ARBA00023172"/>
    </source>
</evidence>
<dbReference type="Proteomes" id="UP001279681">
    <property type="component" value="Unassembled WGS sequence"/>
</dbReference>
<dbReference type="InterPro" id="IPR002104">
    <property type="entry name" value="Integrase_catalytic"/>
</dbReference>
<dbReference type="Pfam" id="PF00589">
    <property type="entry name" value="Phage_integrase"/>
    <property type="match status" value="1"/>
</dbReference>
<dbReference type="InterPro" id="IPR013762">
    <property type="entry name" value="Integrase-like_cat_sf"/>
</dbReference>
<evidence type="ECO:0000259" key="2">
    <source>
        <dbReference type="PROSITE" id="PS51898"/>
    </source>
</evidence>
<sequence length="180" mass="21090">MGKMTKAINKDEIDKILGSLKIKQDVRNALLIELNTGLRIQDIARLKYSDIQFGKLEIIEKKTKKPQITRINMELVEYLFKNRTRDDNFIFASDEKQVKAFVRKVQDQILKACDYENIDNTFISTHSFRKSFATLAYNETKDIMFVQQLLNHSSVSVTQKYIQINKEKADDYRGKQRLGF</sequence>
<reference evidence="4" key="1">
    <citation type="submission" date="2023-07" db="EMBL/GenBank/DDBJ databases">
        <authorList>
            <person name="Colorado M.A."/>
            <person name="Villamil L.M."/>
            <person name="Melo J.F."/>
            <person name="Rodriguez J.A."/>
            <person name="Ruiz R.Y."/>
        </authorList>
    </citation>
    <scope>NUCLEOTIDE SEQUENCE [LARGE SCALE GENOMIC DNA]</scope>
    <source>
        <strain evidence="4">C33</strain>
    </source>
</reference>
<dbReference type="SUPFAM" id="SSF56349">
    <property type="entry name" value="DNA breaking-rejoining enzymes"/>
    <property type="match status" value="1"/>
</dbReference>
<evidence type="ECO:0000313" key="3">
    <source>
        <dbReference type="EMBL" id="MDX8336156.1"/>
    </source>
</evidence>